<gene>
    <name evidence="2" type="ORF">BJ969_001521</name>
</gene>
<feature type="transmembrane region" description="Helical" evidence="1">
    <location>
        <begin position="213"/>
        <end position="236"/>
    </location>
</feature>
<evidence type="ECO:0000313" key="2">
    <source>
        <dbReference type="EMBL" id="MBB5068433.1"/>
    </source>
</evidence>
<dbReference type="PANTHER" id="PTHR20992">
    <property type="entry name" value="AT15442P-RELATED"/>
    <property type="match status" value="1"/>
</dbReference>
<reference evidence="2 3" key="1">
    <citation type="submission" date="2020-08" db="EMBL/GenBank/DDBJ databases">
        <title>Sequencing the genomes of 1000 actinobacteria strains.</title>
        <authorList>
            <person name="Klenk H.-P."/>
        </authorList>
    </citation>
    <scope>NUCLEOTIDE SEQUENCE [LARGE SCALE GENOMIC DNA]</scope>
    <source>
        <strain evidence="2 3">DSM 45582</strain>
    </source>
</reference>
<sequence>MLHLRIVSPSERTEQVLAVLREQRGTAHLCLFPQAALDPSGDVIELDVAREAADDVLDAIAADELAQVGAVQLTDGGTVLSERAEKAEWAAPGDPSDAVVWDDLIARTGEEARLSGTFVAFLALACLLAAVGVITDSEVTVVGAMVVGPEFGPLAAVVVGIARRRWELVRQALLALGVGFPVAMVITVGATLLGEALGLISPGSLADNDQVAFVYQVGWASLVVSLLAGAAGMLSLTSAKSAVLVGVFISVTTVPAAGYAAVAATLGAWDRFLASTAQLAVNLTGIVLAASLVLLVRSSRRRAGDGAVPIA</sequence>
<protein>
    <submittedName>
        <fullName evidence="2">Putative hydrophobic protein (TIGR00271 family)</fullName>
    </submittedName>
</protein>
<dbReference type="PANTHER" id="PTHR20992:SF9">
    <property type="entry name" value="AT15442P-RELATED"/>
    <property type="match status" value="1"/>
</dbReference>
<feature type="transmembrane region" description="Helical" evidence="1">
    <location>
        <begin position="243"/>
        <end position="266"/>
    </location>
</feature>
<dbReference type="RefSeq" id="WP_184478120.1">
    <property type="nucleotide sequence ID" value="NZ_JACHIV010000001.1"/>
</dbReference>
<evidence type="ECO:0000256" key="1">
    <source>
        <dbReference type="SAM" id="Phobius"/>
    </source>
</evidence>
<dbReference type="InterPro" id="IPR005240">
    <property type="entry name" value="DUF389"/>
</dbReference>
<feature type="transmembrane region" description="Helical" evidence="1">
    <location>
        <begin position="173"/>
        <end position="193"/>
    </location>
</feature>
<dbReference type="Proteomes" id="UP000580474">
    <property type="component" value="Unassembled WGS sequence"/>
</dbReference>
<dbReference type="EMBL" id="JACHIV010000001">
    <property type="protein sequence ID" value="MBB5068433.1"/>
    <property type="molecule type" value="Genomic_DNA"/>
</dbReference>
<dbReference type="Pfam" id="PF04087">
    <property type="entry name" value="DUF389"/>
    <property type="match status" value="1"/>
</dbReference>
<keyword evidence="1" id="KW-1133">Transmembrane helix</keyword>
<dbReference type="AlphaFoldDB" id="A0A840NDQ1"/>
<feature type="transmembrane region" description="Helical" evidence="1">
    <location>
        <begin position="141"/>
        <end position="161"/>
    </location>
</feature>
<proteinExistence type="predicted"/>
<name>A0A840NDQ1_9PSEU</name>
<keyword evidence="1" id="KW-0812">Transmembrane</keyword>
<comment type="caution">
    <text evidence="2">The sequence shown here is derived from an EMBL/GenBank/DDBJ whole genome shotgun (WGS) entry which is preliminary data.</text>
</comment>
<evidence type="ECO:0000313" key="3">
    <source>
        <dbReference type="Proteomes" id="UP000580474"/>
    </source>
</evidence>
<accession>A0A840NDQ1</accession>
<keyword evidence="1" id="KW-0472">Membrane</keyword>
<feature type="transmembrane region" description="Helical" evidence="1">
    <location>
        <begin position="114"/>
        <end position="135"/>
    </location>
</feature>
<feature type="transmembrane region" description="Helical" evidence="1">
    <location>
        <begin position="272"/>
        <end position="296"/>
    </location>
</feature>
<organism evidence="2 3">
    <name type="scientific">Saccharopolyspora gloriosae</name>
    <dbReference type="NCBI Taxonomy" id="455344"/>
    <lineage>
        <taxon>Bacteria</taxon>
        <taxon>Bacillati</taxon>
        <taxon>Actinomycetota</taxon>
        <taxon>Actinomycetes</taxon>
        <taxon>Pseudonocardiales</taxon>
        <taxon>Pseudonocardiaceae</taxon>
        <taxon>Saccharopolyspora</taxon>
    </lineage>
</organism>
<keyword evidence="3" id="KW-1185">Reference proteome</keyword>